<protein>
    <submittedName>
        <fullName evidence="2">Uncharacterized protein</fullName>
    </submittedName>
</protein>
<dbReference type="AlphaFoldDB" id="K0TK64"/>
<reference evidence="2 3" key="1">
    <citation type="journal article" date="2012" name="Genome Biol.">
        <title>Genome and low-iron response of an oceanic diatom adapted to chronic iron limitation.</title>
        <authorList>
            <person name="Lommer M."/>
            <person name="Specht M."/>
            <person name="Roy A.S."/>
            <person name="Kraemer L."/>
            <person name="Andreson R."/>
            <person name="Gutowska M.A."/>
            <person name="Wolf J."/>
            <person name="Bergner S.V."/>
            <person name="Schilhabel M.B."/>
            <person name="Klostermeier U.C."/>
            <person name="Beiko R.G."/>
            <person name="Rosenstiel P."/>
            <person name="Hippler M."/>
            <person name="Laroche J."/>
        </authorList>
    </citation>
    <scope>NUCLEOTIDE SEQUENCE [LARGE SCALE GENOMIC DNA]</scope>
    <source>
        <strain evidence="2 3">CCMP1005</strain>
    </source>
</reference>
<name>K0TK64_THAOC</name>
<accession>K0TK64</accession>
<sequence length="137" mass="14384">MLGVFLSAPILLLATVFFESGSAFSLGDTFYDTFASRRCFVQQTSGLLGVASLAWSGTPSVASASGGATAGGAYLLSAKQRYNKRVTSGVSRFLALTPDTDSLRPFFEDEDEGSWADLSAAGYLLANAFRTSSTKAP</sequence>
<gene>
    <name evidence="2" type="ORF">THAOC_03951</name>
</gene>
<evidence type="ECO:0000256" key="1">
    <source>
        <dbReference type="SAM" id="SignalP"/>
    </source>
</evidence>
<comment type="caution">
    <text evidence="2">The sequence shown here is derived from an EMBL/GenBank/DDBJ whole genome shotgun (WGS) entry which is preliminary data.</text>
</comment>
<dbReference type="EMBL" id="AGNL01003739">
    <property type="protein sequence ID" value="EJK74376.1"/>
    <property type="molecule type" value="Genomic_DNA"/>
</dbReference>
<dbReference type="OrthoDB" id="45939at2759"/>
<organism evidence="2 3">
    <name type="scientific">Thalassiosira oceanica</name>
    <name type="common">Marine diatom</name>
    <dbReference type="NCBI Taxonomy" id="159749"/>
    <lineage>
        <taxon>Eukaryota</taxon>
        <taxon>Sar</taxon>
        <taxon>Stramenopiles</taxon>
        <taxon>Ochrophyta</taxon>
        <taxon>Bacillariophyta</taxon>
        <taxon>Coscinodiscophyceae</taxon>
        <taxon>Thalassiosirophycidae</taxon>
        <taxon>Thalassiosirales</taxon>
        <taxon>Thalassiosiraceae</taxon>
        <taxon>Thalassiosira</taxon>
    </lineage>
</organism>
<feature type="chain" id="PRO_5003838051" evidence="1">
    <location>
        <begin position="24"/>
        <end position="137"/>
    </location>
</feature>
<proteinExistence type="predicted"/>
<dbReference type="Proteomes" id="UP000266841">
    <property type="component" value="Unassembled WGS sequence"/>
</dbReference>
<keyword evidence="3" id="KW-1185">Reference proteome</keyword>
<evidence type="ECO:0000313" key="2">
    <source>
        <dbReference type="EMBL" id="EJK74376.1"/>
    </source>
</evidence>
<feature type="signal peptide" evidence="1">
    <location>
        <begin position="1"/>
        <end position="23"/>
    </location>
</feature>
<evidence type="ECO:0000313" key="3">
    <source>
        <dbReference type="Proteomes" id="UP000266841"/>
    </source>
</evidence>
<feature type="non-terminal residue" evidence="2">
    <location>
        <position position="137"/>
    </location>
</feature>
<dbReference type="eggNOG" id="ENOG502SF0P">
    <property type="taxonomic scope" value="Eukaryota"/>
</dbReference>
<keyword evidence="1" id="KW-0732">Signal</keyword>